<dbReference type="GeneID" id="67442388"/>
<dbReference type="EMBL" id="CP080635">
    <property type="protein sequence ID" value="QYX73589.1"/>
    <property type="molecule type" value="Genomic_DNA"/>
</dbReference>
<dbReference type="Proteomes" id="UP000827084">
    <property type="component" value="Chromosome"/>
</dbReference>
<dbReference type="RefSeq" id="WP_011790557.1">
    <property type="nucleotide sequence ID" value="NZ_BMPK01000004.1"/>
</dbReference>
<gene>
    <name evidence="2" type="ORF">K3G22_03970</name>
</gene>
<feature type="region of interest" description="Disordered" evidence="1">
    <location>
        <begin position="20"/>
        <end position="40"/>
    </location>
</feature>
<keyword evidence="3" id="KW-1185">Reference proteome</keyword>
<organism evidence="2 3">
    <name type="scientific">Shewanella putrefaciens</name>
    <name type="common">Pseudomonas putrefaciens</name>
    <dbReference type="NCBI Taxonomy" id="24"/>
    <lineage>
        <taxon>Bacteria</taxon>
        <taxon>Pseudomonadati</taxon>
        <taxon>Pseudomonadota</taxon>
        <taxon>Gammaproteobacteria</taxon>
        <taxon>Alteromonadales</taxon>
        <taxon>Shewanellaceae</taxon>
        <taxon>Shewanella</taxon>
    </lineage>
</organism>
<name>A0ABX8XEC9_SHEPU</name>
<protein>
    <recommendedName>
        <fullName evidence="4">Lipoprotein</fullName>
    </recommendedName>
</protein>
<evidence type="ECO:0000313" key="2">
    <source>
        <dbReference type="EMBL" id="QYX73589.1"/>
    </source>
</evidence>
<evidence type="ECO:0008006" key="4">
    <source>
        <dbReference type="Google" id="ProtNLM"/>
    </source>
</evidence>
<proteinExistence type="predicted"/>
<dbReference type="PROSITE" id="PS51257">
    <property type="entry name" value="PROKAR_LIPOPROTEIN"/>
    <property type="match status" value="1"/>
</dbReference>
<evidence type="ECO:0000256" key="1">
    <source>
        <dbReference type="SAM" id="MobiDB-lite"/>
    </source>
</evidence>
<reference evidence="2 3" key="1">
    <citation type="submission" date="2021-08" db="EMBL/GenBank/DDBJ databases">
        <title>Shewanella putrefaciens YZ-J, complete genome.</title>
        <authorList>
            <person name="Yi Z."/>
        </authorList>
    </citation>
    <scope>NUCLEOTIDE SEQUENCE [LARGE SCALE GENOMIC DNA]</scope>
    <source>
        <strain evidence="2 3">YZ-J</strain>
    </source>
</reference>
<sequence length="176" mass="19414">MKYPLLAVTLATLMLAGCGSDSNKVEEETPPAPPPPPPVENAVNIDDATQINLKLEQFNVSTGTIQFSLTDAQQEAITAAKNYDIYYFGFPDKTKESPNPKAWKRWHVTQSYRCQSLGECSGKLTEVAGGKYQFEIAGLDWKQQDPSRSVAHIKLAIQIYGAKANNELSLIQVQPQ</sequence>
<feature type="compositionally biased region" description="Pro residues" evidence="1">
    <location>
        <begin position="30"/>
        <end position="39"/>
    </location>
</feature>
<evidence type="ECO:0000313" key="3">
    <source>
        <dbReference type="Proteomes" id="UP000827084"/>
    </source>
</evidence>
<accession>A0ABX8XEC9</accession>